<dbReference type="AlphaFoldDB" id="A3INI1"/>
<feature type="signal peptide" evidence="1">
    <location>
        <begin position="1"/>
        <end position="25"/>
    </location>
</feature>
<accession>A3INI1</accession>
<gene>
    <name evidence="2" type="ORF">CY0110_29429</name>
</gene>
<keyword evidence="3" id="KW-1185">Reference proteome</keyword>
<proteinExistence type="predicted"/>
<dbReference type="EMBL" id="AAXW01000010">
    <property type="protein sequence ID" value="EAZ91879.1"/>
    <property type="molecule type" value="Genomic_DNA"/>
</dbReference>
<sequence>MLKLKRVIYWVSTTLSFAVISSAEAVTVNFGDPMDPITNKQNNVLSIDNLEICISGATICQTPNSELTENKVLKSYNVTFRYGSFTNIFGNPNGINFTPSCASGTPNLGTGQGLCFWSNQPNNLTEVILTQTAINEAINTQVATNANVSPPADISALRVPQLPVGPGFPFTPNQNNPIDDEYLIPTGFNGNITYVRNSNETNGMWEPNTNTVTVGATNLRMYTLFEFLGETTIKPPEPPQPPSVPESSSAIAVILTGSCILLTKRQTKK</sequence>
<dbReference type="Proteomes" id="UP000003781">
    <property type="component" value="Unassembled WGS sequence"/>
</dbReference>
<evidence type="ECO:0000313" key="2">
    <source>
        <dbReference type="EMBL" id="EAZ91879.1"/>
    </source>
</evidence>
<evidence type="ECO:0000256" key="1">
    <source>
        <dbReference type="SAM" id="SignalP"/>
    </source>
</evidence>
<protein>
    <recommendedName>
        <fullName evidence="4">PEP-CTERM sorting domain-containing protein</fullName>
    </recommendedName>
</protein>
<feature type="chain" id="PRO_5002653765" description="PEP-CTERM sorting domain-containing protein" evidence="1">
    <location>
        <begin position="26"/>
        <end position="269"/>
    </location>
</feature>
<evidence type="ECO:0008006" key="4">
    <source>
        <dbReference type="Google" id="ProtNLM"/>
    </source>
</evidence>
<name>A3INI1_9CHRO</name>
<keyword evidence="1" id="KW-0732">Signal</keyword>
<dbReference type="OrthoDB" id="511317at2"/>
<reference evidence="2 3" key="1">
    <citation type="submission" date="2007-03" db="EMBL/GenBank/DDBJ databases">
        <authorList>
            <person name="Stal L."/>
            <person name="Ferriera S."/>
            <person name="Johnson J."/>
            <person name="Kravitz S."/>
            <person name="Beeson K."/>
            <person name="Sutton G."/>
            <person name="Rogers Y.-H."/>
            <person name="Friedman R."/>
            <person name="Frazier M."/>
            <person name="Venter J.C."/>
        </authorList>
    </citation>
    <scope>NUCLEOTIDE SEQUENCE [LARGE SCALE GENOMIC DNA]</scope>
    <source>
        <strain evidence="2 3">CCY0110</strain>
    </source>
</reference>
<organism evidence="2 3">
    <name type="scientific">Crocosphaera chwakensis CCY0110</name>
    <dbReference type="NCBI Taxonomy" id="391612"/>
    <lineage>
        <taxon>Bacteria</taxon>
        <taxon>Bacillati</taxon>
        <taxon>Cyanobacteriota</taxon>
        <taxon>Cyanophyceae</taxon>
        <taxon>Oscillatoriophycideae</taxon>
        <taxon>Chroococcales</taxon>
        <taxon>Aphanothecaceae</taxon>
        <taxon>Crocosphaera</taxon>
        <taxon>Crocosphaera chwakensis</taxon>
    </lineage>
</organism>
<dbReference type="RefSeq" id="WP_008274949.1">
    <property type="nucleotide sequence ID" value="NZ_AAXW01000010.1"/>
</dbReference>
<evidence type="ECO:0000313" key="3">
    <source>
        <dbReference type="Proteomes" id="UP000003781"/>
    </source>
</evidence>
<comment type="caution">
    <text evidence="2">The sequence shown here is derived from an EMBL/GenBank/DDBJ whole genome shotgun (WGS) entry which is preliminary data.</text>
</comment>